<reference evidence="3" key="1">
    <citation type="submission" date="2018-02" db="EMBL/GenBank/DDBJ databases">
        <authorList>
            <person name="Cohen D.B."/>
            <person name="Kent A.D."/>
        </authorList>
    </citation>
    <scope>NUCLEOTIDE SEQUENCE</scope>
</reference>
<feature type="compositionally biased region" description="Pro residues" evidence="2">
    <location>
        <begin position="324"/>
        <end position="333"/>
    </location>
</feature>
<organism evidence="3">
    <name type="scientific">Fagus sylvatica</name>
    <name type="common">Beechnut</name>
    <dbReference type="NCBI Taxonomy" id="28930"/>
    <lineage>
        <taxon>Eukaryota</taxon>
        <taxon>Viridiplantae</taxon>
        <taxon>Streptophyta</taxon>
        <taxon>Embryophyta</taxon>
        <taxon>Tracheophyta</taxon>
        <taxon>Spermatophyta</taxon>
        <taxon>Magnoliopsida</taxon>
        <taxon>eudicotyledons</taxon>
        <taxon>Gunneridae</taxon>
        <taxon>Pentapetalae</taxon>
        <taxon>rosids</taxon>
        <taxon>fabids</taxon>
        <taxon>Fagales</taxon>
        <taxon>Fagaceae</taxon>
        <taxon>Fagus</taxon>
    </lineage>
</organism>
<protein>
    <recommendedName>
        <fullName evidence="4">Hydroxyproline-rich glycoprotein family protein</fullName>
    </recommendedName>
</protein>
<evidence type="ECO:0000313" key="3">
    <source>
        <dbReference type="EMBL" id="SPC78917.1"/>
    </source>
</evidence>
<feature type="region of interest" description="Disordered" evidence="2">
    <location>
        <begin position="260"/>
        <end position="407"/>
    </location>
</feature>
<feature type="compositionally biased region" description="Basic residues" evidence="2">
    <location>
        <begin position="397"/>
        <end position="407"/>
    </location>
</feature>
<sequence length="685" mass="75454">METGLSAAAPLLSNCNLSGFRVTSSDASKNTKDVAEMMKENSSLWGGNFMFMIELRKKILTFRDIIDLPACDCSSPIIELLIGTVEDLHNLYPNVVPCNLNSEMKGTSINQGLAQFYNALKCIGDLWAKNHKWITNSGDETEDSLVNINLEQLGGLVQAKLHYMTNIAKEMFDVMEEDEDNKERLQGSTIGDILHKSYSDSKVYCPSPDTPASLPPELNFAIKFSDFADVSRSQPLLLPLRLQSVGSLMPTDMKSLSFKMSPSVSAQGSSPKKGKNKAATDQMKEVAEESQDGVSHEMPNHSKAAESWPEMSNIRPEARGSAAIPPPPPPPTPLSNSPPTFLLSPSTPPSNLAATPPPPPPPIPTSKGSVPLPPPPMSLEKGAAAPPPPPPGVIKALRPKKATTKLKRSTHMGNMYRVLKRKVEGSSLKDKATKGTKTHIGGSAGGKKGMADALAEMTKRSAYFLQIEDDVQKHAKTIVEIKTALTSFQTKDMAELIKFHNYVEQHLEKLTDETQVLARFEGFPMKKLESLRTAAALYLKLKGIVTTLEKWKVMPPLGQVLDKVDSYFNKIKGEVDALERTKDEESKRLQSQNIHFDFNILVRIKESMVDVSSSCIELALKERGEAKNAENGTRTEDQTKAHVKMLWRAFQLAFRVYSFAGGQDDRADMLTRELAMEIEAHPQQE</sequence>
<evidence type="ECO:0000256" key="2">
    <source>
        <dbReference type="SAM" id="MobiDB-lite"/>
    </source>
</evidence>
<dbReference type="PANTHER" id="PTHR31342">
    <property type="entry name" value="PROTEIN CHUP1, CHLOROPLASTIC"/>
    <property type="match status" value="1"/>
</dbReference>
<feature type="compositionally biased region" description="Low complexity" evidence="2">
    <location>
        <begin position="334"/>
        <end position="354"/>
    </location>
</feature>
<feature type="compositionally biased region" description="Basic and acidic residues" evidence="2">
    <location>
        <begin position="294"/>
        <end position="304"/>
    </location>
</feature>
<name>A0A2N9EJ24_FAGSY</name>
<evidence type="ECO:0000256" key="1">
    <source>
        <dbReference type="ARBA" id="ARBA00023054"/>
    </source>
</evidence>
<feature type="region of interest" description="Disordered" evidence="2">
    <location>
        <begin position="426"/>
        <end position="448"/>
    </location>
</feature>
<proteinExistence type="predicted"/>
<dbReference type="PANTHER" id="PTHR31342:SF52">
    <property type="entry name" value="HYDROXYPROLINE-RICH GLYCOPROTEIN FAMILY PROTEIN"/>
    <property type="match status" value="1"/>
</dbReference>
<accession>A0A2N9EJ24</accession>
<feature type="compositionally biased region" description="Polar residues" evidence="2">
    <location>
        <begin position="260"/>
        <end position="270"/>
    </location>
</feature>
<keyword evidence="1" id="KW-0175">Coiled coil</keyword>
<dbReference type="AlphaFoldDB" id="A0A2N9EJ24"/>
<feature type="compositionally biased region" description="Pro residues" evidence="2">
    <location>
        <begin position="355"/>
        <end position="364"/>
    </location>
</feature>
<dbReference type="InterPro" id="IPR040265">
    <property type="entry name" value="CHUP1/IPGA1-like"/>
</dbReference>
<dbReference type="EMBL" id="OIVN01000358">
    <property type="protein sequence ID" value="SPC78917.1"/>
    <property type="molecule type" value="Genomic_DNA"/>
</dbReference>
<gene>
    <name evidence="3" type="ORF">FSB_LOCUS6799</name>
</gene>
<evidence type="ECO:0008006" key="4">
    <source>
        <dbReference type="Google" id="ProtNLM"/>
    </source>
</evidence>